<evidence type="ECO:0000256" key="1">
    <source>
        <dbReference type="SAM" id="SignalP"/>
    </source>
</evidence>
<accession>A0ABT0GT72</accession>
<comment type="caution">
    <text evidence="2">The sequence shown here is derived from an EMBL/GenBank/DDBJ whole genome shotgun (WGS) entry which is preliminary data.</text>
</comment>
<keyword evidence="3" id="KW-1185">Reference proteome</keyword>
<dbReference type="RefSeq" id="WP_248153707.1">
    <property type="nucleotide sequence ID" value="NZ_JALNMJ010000006.1"/>
</dbReference>
<organism evidence="2 3">
    <name type="scientific">Roseibium sediminicola</name>
    <dbReference type="NCBI Taxonomy" id="2933272"/>
    <lineage>
        <taxon>Bacteria</taxon>
        <taxon>Pseudomonadati</taxon>
        <taxon>Pseudomonadota</taxon>
        <taxon>Alphaproteobacteria</taxon>
        <taxon>Hyphomicrobiales</taxon>
        <taxon>Stappiaceae</taxon>
        <taxon>Roseibium</taxon>
    </lineage>
</organism>
<name>A0ABT0GT72_9HYPH</name>
<dbReference type="EMBL" id="JALNMJ010000006">
    <property type="protein sequence ID" value="MCK7612629.1"/>
    <property type="molecule type" value="Genomic_DNA"/>
</dbReference>
<protein>
    <submittedName>
        <fullName evidence="2">DUF1344 domain-containing protein</fullName>
    </submittedName>
</protein>
<sequence>MTKWLIALMTACLLTNLPPVGATHAHADEVAGTILSIDPFNSRFALEDGTEFQLVDEIAPEELMIGMEVLVIFTASETGALVATALEHID</sequence>
<proteinExistence type="predicted"/>
<feature type="signal peptide" evidence="1">
    <location>
        <begin position="1"/>
        <end position="27"/>
    </location>
</feature>
<dbReference type="InterPro" id="IPR009780">
    <property type="entry name" value="DUF1344"/>
</dbReference>
<feature type="chain" id="PRO_5047135381" evidence="1">
    <location>
        <begin position="28"/>
        <end position="90"/>
    </location>
</feature>
<dbReference type="Pfam" id="PF07076">
    <property type="entry name" value="DUF1344"/>
    <property type="match status" value="1"/>
</dbReference>
<gene>
    <name evidence="2" type="ORF">M0H32_10685</name>
</gene>
<dbReference type="Proteomes" id="UP001431221">
    <property type="component" value="Unassembled WGS sequence"/>
</dbReference>
<keyword evidence="1" id="KW-0732">Signal</keyword>
<reference evidence="2" key="1">
    <citation type="submission" date="2022-04" db="EMBL/GenBank/DDBJ databases">
        <title>Roseibium sp. CAU 1639 isolated from mud.</title>
        <authorList>
            <person name="Kim W."/>
        </authorList>
    </citation>
    <scope>NUCLEOTIDE SEQUENCE</scope>
    <source>
        <strain evidence="2">CAU 1639</strain>
    </source>
</reference>
<evidence type="ECO:0000313" key="2">
    <source>
        <dbReference type="EMBL" id="MCK7612629.1"/>
    </source>
</evidence>
<evidence type="ECO:0000313" key="3">
    <source>
        <dbReference type="Proteomes" id="UP001431221"/>
    </source>
</evidence>